<dbReference type="GO" id="GO:0033617">
    <property type="term" value="P:mitochondrial respiratory chain complex IV assembly"/>
    <property type="evidence" value="ECO:0007669"/>
    <property type="project" value="InterPro"/>
</dbReference>
<dbReference type="RefSeq" id="XP_014168273.1">
    <property type="nucleotide sequence ID" value="XM_014312798.1"/>
</dbReference>
<accession>F0XTT2</accession>
<dbReference type="Gene3D" id="2.120.10.70">
    <property type="entry name" value="Fucose-specific lectin"/>
    <property type="match status" value="1"/>
</dbReference>
<gene>
    <name evidence="2" type="ORF">CMQ_4642</name>
</gene>
<dbReference type="SUPFAM" id="SSF50494">
    <property type="entry name" value="Trypsin-like serine proteases"/>
    <property type="match status" value="1"/>
</dbReference>
<feature type="region of interest" description="Disordered" evidence="1">
    <location>
        <begin position="763"/>
        <end position="803"/>
    </location>
</feature>
<dbReference type="Proteomes" id="UP000007796">
    <property type="component" value="Unassembled WGS sequence"/>
</dbReference>
<proteinExistence type="predicted"/>
<dbReference type="InterPro" id="IPR043504">
    <property type="entry name" value="Peptidase_S1_PA_chymotrypsin"/>
</dbReference>
<dbReference type="InParanoid" id="F0XTT2"/>
<dbReference type="STRING" id="655863.F0XTT2"/>
<reference evidence="2 3" key="1">
    <citation type="journal article" date="2011" name="Proc. Natl. Acad. Sci. U.S.A.">
        <title>Genome and transcriptome analyses of the mountain pine beetle-fungal symbiont Grosmannia clavigera, a lodgepole pine pathogen.</title>
        <authorList>
            <person name="DiGuistini S."/>
            <person name="Wang Y."/>
            <person name="Liao N.Y."/>
            <person name="Taylor G."/>
            <person name="Tanguay P."/>
            <person name="Feau N."/>
            <person name="Henrissat B."/>
            <person name="Chan S.K."/>
            <person name="Hesse-Orce U."/>
            <person name="Alamouti S.M."/>
            <person name="Tsui C.K.M."/>
            <person name="Docking R.T."/>
            <person name="Levasseur A."/>
            <person name="Haridas S."/>
            <person name="Robertson G."/>
            <person name="Birol I."/>
            <person name="Holt R.A."/>
            <person name="Marra M.A."/>
            <person name="Hamelin R.C."/>
            <person name="Hirst M."/>
            <person name="Jones S.J.M."/>
            <person name="Bohlmann J."/>
            <person name="Breuil C."/>
        </authorList>
    </citation>
    <scope>NUCLEOTIDE SEQUENCE [LARGE SCALE GENOMIC DNA]</scope>
    <source>
        <strain evidence="3">kw1407 / UAMH 11150</strain>
    </source>
</reference>
<sequence>MSVSEVARCLAATGFARRAINGQEGLYILSVDEGNLVEKHFVGNDVESENIVASDVREGCSTPYLFHEQSNMRIIYLIDQANTLQMYTFNDETLEWEQSPGFLQLAIQTSPQSQLAASITPGGETAICYQNTDGQLAGIVTQTIPASEDNNEGRKIGWLAIGPLTDATPKAGTPVRLEIFDEKLHLFYVHGETGGLRYVLLDPAVTKWEDHELGNSVFGNDTPIISFLVTKNSDKLLETYVHTAGGTIWNVLETGKDRKNLGEVNVEGDFKPANNAQSDTSDDDFDNFVLPRVAAYHMGVGGTDEMDEYGLGRNVSPSRWMKWVLKLKFVKEGAEKHGNGFLVNIPNQKYDIVLTAAHNLVEKANTYTTDLRIVFAEEEKSIDSSMIRVCQTYLDSPSENFAIYDYGVILLHRNVLNPRRGFGFGLMLGVASPPEGRLLYVSGYLPKDSGKGGEPRRSEGNCVQAGSSQLVYRADTEAGMSGGPVWLGFRGTETVVAIHNYGGGDEKNPRNKGTRINLEVWRTVSTWAEAMWTNKSLHYYPTTSSSSKSNATASSSPTYQMHLHMQMPSSMARSNNTYAGEIGSGRVRVGCPGRVETFFDILPIAARPMDGDSLVCYGFILTKYAVADEGEEEEAEGRVQTSPLTPPAVQINSLEASKEKTLWVHWNPASKLVSVAEYLDTHVEVRLQNVVRSPQTPFAMQVRVTNGWMQIKMGREDLIEADLEPLREDPEAYEDTSEVSFIKVAKEKLDKTFVRAPCNAVCAGKQQGGGDGQPAVEAARDRTGRRATAQAPRPGDGPLMERRADRELPDVGRTRFRWMRTLPWFVLMVAGSSVAIFNYQKSSSPVVSSTLYALRTSPRARALLGDEIYFRDRIPWIAGEMNQLQGRIDVQFMVRGTRSEARMRFTSRRPSSRAVFETLEWSLETADGRKIDLLQDVADGQDPFRGIQLLPDDYVDVAEELGWEGVRGAREGAASSVGAGVNPVVATTSDETRGFRQAVRK</sequence>
<dbReference type="PANTHER" id="PTHR28523">
    <property type="entry name" value="CYTOCHROME C OXIDASE ASSEMBLY FACTOR 1"/>
    <property type="match status" value="1"/>
</dbReference>
<protein>
    <submittedName>
        <fullName evidence="2">Cytochrome c oxidase assembly protein</fullName>
    </submittedName>
</protein>
<dbReference type="OrthoDB" id="2100652at2759"/>
<dbReference type="HOGENOM" id="CLU_299574_0_0_1"/>
<evidence type="ECO:0000313" key="2">
    <source>
        <dbReference type="EMBL" id="EFW98790.1"/>
    </source>
</evidence>
<evidence type="ECO:0000256" key="1">
    <source>
        <dbReference type="SAM" id="MobiDB-lite"/>
    </source>
</evidence>
<name>F0XTT2_GROCL</name>
<dbReference type="InterPro" id="IPR042432">
    <property type="entry name" value="Coa1_fungi"/>
</dbReference>
<evidence type="ECO:0000313" key="3">
    <source>
        <dbReference type="Proteomes" id="UP000007796"/>
    </source>
</evidence>
<dbReference type="GO" id="GO:0005743">
    <property type="term" value="C:mitochondrial inner membrane"/>
    <property type="evidence" value="ECO:0007669"/>
    <property type="project" value="TreeGrafter"/>
</dbReference>
<organism evidence="3">
    <name type="scientific">Grosmannia clavigera (strain kw1407 / UAMH 11150)</name>
    <name type="common">Blue stain fungus</name>
    <name type="synonym">Graphiocladiella clavigera</name>
    <dbReference type="NCBI Taxonomy" id="655863"/>
    <lineage>
        <taxon>Eukaryota</taxon>
        <taxon>Fungi</taxon>
        <taxon>Dikarya</taxon>
        <taxon>Ascomycota</taxon>
        <taxon>Pezizomycotina</taxon>
        <taxon>Sordariomycetes</taxon>
        <taxon>Sordariomycetidae</taxon>
        <taxon>Ophiostomatales</taxon>
        <taxon>Ophiostomataceae</taxon>
        <taxon>Leptographium</taxon>
    </lineage>
</organism>
<dbReference type="AlphaFoldDB" id="F0XTT2"/>
<dbReference type="InterPro" id="IPR014807">
    <property type="entry name" value="Coa1"/>
</dbReference>
<keyword evidence="3" id="KW-1185">Reference proteome</keyword>
<dbReference type="PANTHER" id="PTHR28523:SF1">
    <property type="entry name" value="CYTOCHROME C OXIDASE ASSEMBLY FACTOR 1"/>
    <property type="match status" value="1"/>
</dbReference>
<dbReference type="SUPFAM" id="SSF89372">
    <property type="entry name" value="Fucose-specific lectin"/>
    <property type="match status" value="1"/>
</dbReference>
<dbReference type="InterPro" id="IPR009003">
    <property type="entry name" value="Peptidase_S1_PA"/>
</dbReference>
<dbReference type="EMBL" id="GL630006">
    <property type="protein sequence ID" value="EFW98790.1"/>
    <property type="molecule type" value="Genomic_DNA"/>
</dbReference>
<dbReference type="GeneID" id="25977876"/>
<dbReference type="Pfam" id="PF08695">
    <property type="entry name" value="Coa1"/>
    <property type="match status" value="1"/>
</dbReference>
<dbReference type="Gene3D" id="2.40.10.10">
    <property type="entry name" value="Trypsin-like serine proteases"/>
    <property type="match status" value="2"/>
</dbReference>
<dbReference type="eggNOG" id="ENOG502RZQV">
    <property type="taxonomic scope" value="Eukaryota"/>
</dbReference>